<dbReference type="Proteomes" id="UP000247454">
    <property type="component" value="Unassembled WGS sequence"/>
</dbReference>
<dbReference type="InterPro" id="IPR001509">
    <property type="entry name" value="Epimerase_deHydtase"/>
</dbReference>
<evidence type="ECO:0000313" key="6">
    <source>
        <dbReference type="Proteomes" id="UP000247454"/>
    </source>
</evidence>
<dbReference type="PANTHER" id="PTHR43103">
    <property type="entry name" value="NUCLEOSIDE-DIPHOSPHATE-SUGAR EPIMERASE"/>
    <property type="match status" value="1"/>
</dbReference>
<dbReference type="PANTHER" id="PTHR43103:SF5">
    <property type="entry name" value="4-EPIMERASE, PUTATIVE (AFU_ORTHOLOGUE AFUA_7G00360)-RELATED"/>
    <property type="match status" value="1"/>
</dbReference>
<proteinExistence type="inferred from homology"/>
<evidence type="ECO:0000256" key="1">
    <source>
        <dbReference type="ARBA" id="ARBA00007637"/>
    </source>
</evidence>
<keyword evidence="6" id="KW-1185">Reference proteome</keyword>
<feature type="domain" description="NAD-dependent epimerase/dehydratase" evidence="4">
    <location>
        <begin position="5"/>
        <end position="162"/>
    </location>
</feature>
<dbReference type="EMBL" id="QJTF01000001">
    <property type="protein sequence ID" value="PYE90489.1"/>
    <property type="molecule type" value="Genomic_DNA"/>
</dbReference>
<comment type="caution">
    <text evidence="5">The sequence shown here is derived from an EMBL/GenBank/DDBJ whole genome shotgun (WGS) entry which is preliminary data.</text>
</comment>
<gene>
    <name evidence="5" type="ORF">C7477_101162</name>
</gene>
<organism evidence="5 6">
    <name type="scientific">Phyllobacterium leguminum</name>
    <dbReference type="NCBI Taxonomy" id="314237"/>
    <lineage>
        <taxon>Bacteria</taxon>
        <taxon>Pseudomonadati</taxon>
        <taxon>Pseudomonadota</taxon>
        <taxon>Alphaproteobacteria</taxon>
        <taxon>Hyphomicrobiales</taxon>
        <taxon>Phyllobacteriaceae</taxon>
        <taxon>Phyllobacterium</taxon>
    </lineage>
</organism>
<accession>A0A318T5X3</accession>
<comment type="similarity">
    <text evidence="1">Belongs to the NAD(P)-dependent epimerase/dehydratase family.</text>
</comment>
<sequence>MKRLLITGAAGGLGRAMRPRLEGFAEVLRLSDITDLGEAAPHEELVTCDLGDADAVNRLVEGCDGILHLGGISVEDKFSKILNANLLGLYNLYEAARAHGQPRILFASSNHTVGFYRQDEHIDATAPMRPDGLYGVSKCFGEALARMYFEKFGQETALVRIGSCMEKPKNHRMLSTWMSYDDFASMIDCVFRAPMLGCPIIWGISDNDSKWWDNSHAAYLGWRPKDNAERFRAELDAEIGRPSPTDPLALYQGGQFTQDPIFGEG</sequence>
<dbReference type="InterPro" id="IPR036291">
    <property type="entry name" value="NAD(P)-bd_dom_sf"/>
</dbReference>
<evidence type="ECO:0000256" key="3">
    <source>
        <dbReference type="ARBA" id="ARBA00023027"/>
    </source>
</evidence>
<evidence type="ECO:0000259" key="4">
    <source>
        <dbReference type="Pfam" id="PF01370"/>
    </source>
</evidence>
<dbReference type="OrthoDB" id="8770295at2"/>
<reference evidence="5 6" key="1">
    <citation type="submission" date="2018-06" db="EMBL/GenBank/DDBJ databases">
        <title>Genomic Encyclopedia of Type Strains, Phase III (KMG-III): the genomes of soil and plant-associated and newly described type strains.</title>
        <authorList>
            <person name="Whitman W."/>
        </authorList>
    </citation>
    <scope>NUCLEOTIDE SEQUENCE [LARGE SCALE GENOMIC DNA]</scope>
    <source>
        <strain evidence="5 6">ORS 1419</strain>
    </source>
</reference>
<dbReference type="AlphaFoldDB" id="A0A318T5X3"/>
<evidence type="ECO:0000256" key="2">
    <source>
        <dbReference type="ARBA" id="ARBA00023002"/>
    </source>
</evidence>
<dbReference type="SUPFAM" id="SSF51735">
    <property type="entry name" value="NAD(P)-binding Rossmann-fold domains"/>
    <property type="match status" value="1"/>
</dbReference>
<evidence type="ECO:0000313" key="5">
    <source>
        <dbReference type="EMBL" id="PYE90489.1"/>
    </source>
</evidence>
<dbReference type="GO" id="GO:0016491">
    <property type="term" value="F:oxidoreductase activity"/>
    <property type="evidence" value="ECO:0007669"/>
    <property type="project" value="UniProtKB-KW"/>
</dbReference>
<name>A0A318T5X3_9HYPH</name>
<dbReference type="Pfam" id="PF01370">
    <property type="entry name" value="Epimerase"/>
    <property type="match status" value="1"/>
</dbReference>
<dbReference type="Gene3D" id="3.40.50.720">
    <property type="entry name" value="NAD(P)-binding Rossmann-like Domain"/>
    <property type="match status" value="1"/>
</dbReference>
<keyword evidence="3" id="KW-0520">NAD</keyword>
<dbReference type="RefSeq" id="WP_110748113.1">
    <property type="nucleotide sequence ID" value="NZ_QJTF01000001.1"/>
</dbReference>
<keyword evidence="2" id="KW-0560">Oxidoreductase</keyword>
<protein>
    <submittedName>
        <fullName evidence="5">Uronate dehydrogenase</fullName>
    </submittedName>
</protein>